<keyword evidence="1" id="KW-0812">Transmembrane</keyword>
<gene>
    <name evidence="2" type="ordered locus">Halhy_2448</name>
</gene>
<dbReference type="HOGENOM" id="CLU_066006_0_0_10"/>
<sequence>MSTNHHLHYLIRRTHRYLGVFIGIQFLLWTLGGLYFSWSDMDYIHGDYQRKAPPMLRVQDSLASPNAVLNNLAAKHPVDQVASIQLIDVLGKPCYRVEIVHGMHHKMFFLADAKSGQLRQALSKKEAVEMAKQQFNGKPNVTKVQYLSATSSHHEYRESPLPAYAIRFDHPSRTTVYVATEMGMVTKFRNEKWRIFDFLWMLHTMDYQSRDNLGNVLLRVFSILGLCTIASGFLLFWVSRRTVKA</sequence>
<keyword evidence="1" id="KW-1133">Transmembrane helix</keyword>
<name>F4KWH2_HALH1</name>
<reference key="2">
    <citation type="submission" date="2011-04" db="EMBL/GenBank/DDBJ databases">
        <title>Complete sequence of chromosome of Haliscomenobacter hydrossis DSM 1100.</title>
        <authorList>
            <consortium name="US DOE Joint Genome Institute (JGI-PGF)"/>
            <person name="Lucas S."/>
            <person name="Han J."/>
            <person name="Lapidus A."/>
            <person name="Bruce D."/>
            <person name="Goodwin L."/>
            <person name="Pitluck S."/>
            <person name="Peters L."/>
            <person name="Kyrpides N."/>
            <person name="Mavromatis K."/>
            <person name="Ivanova N."/>
            <person name="Ovchinnikova G."/>
            <person name="Pagani I."/>
            <person name="Daligault H."/>
            <person name="Detter J.C."/>
            <person name="Han C."/>
            <person name="Land M."/>
            <person name="Hauser L."/>
            <person name="Markowitz V."/>
            <person name="Cheng J.-F."/>
            <person name="Hugenholtz P."/>
            <person name="Woyke T."/>
            <person name="Wu D."/>
            <person name="Verbarg S."/>
            <person name="Frueling A."/>
            <person name="Brambilla E."/>
            <person name="Klenk H.-P."/>
            <person name="Eisen J.A."/>
        </authorList>
    </citation>
    <scope>NUCLEOTIDE SEQUENCE</scope>
    <source>
        <strain>DSM 1100</strain>
    </source>
</reference>
<dbReference type="AlphaFoldDB" id="F4KWH2"/>
<keyword evidence="3" id="KW-1185">Reference proteome</keyword>
<protein>
    <recommendedName>
        <fullName evidence="4">PepSY-associated TM helix domain protein</fullName>
    </recommendedName>
</protein>
<feature type="transmembrane region" description="Helical" evidence="1">
    <location>
        <begin position="216"/>
        <end position="238"/>
    </location>
</feature>
<dbReference type="InterPro" id="IPR005625">
    <property type="entry name" value="PepSY-ass_TM"/>
</dbReference>
<reference evidence="2 3" key="1">
    <citation type="journal article" date="2011" name="Stand. Genomic Sci.">
        <title>Complete genome sequence of Haliscomenobacter hydrossis type strain (O).</title>
        <authorList>
            <consortium name="US DOE Joint Genome Institute (JGI-PGF)"/>
            <person name="Daligault H."/>
            <person name="Lapidus A."/>
            <person name="Zeytun A."/>
            <person name="Nolan M."/>
            <person name="Lucas S."/>
            <person name="Del Rio T.G."/>
            <person name="Tice H."/>
            <person name="Cheng J.F."/>
            <person name="Tapia R."/>
            <person name="Han C."/>
            <person name="Goodwin L."/>
            <person name="Pitluck S."/>
            <person name="Liolios K."/>
            <person name="Pagani I."/>
            <person name="Ivanova N."/>
            <person name="Huntemann M."/>
            <person name="Mavromatis K."/>
            <person name="Mikhailova N."/>
            <person name="Pati A."/>
            <person name="Chen A."/>
            <person name="Palaniappan K."/>
            <person name="Land M."/>
            <person name="Hauser L."/>
            <person name="Brambilla E.M."/>
            <person name="Rohde M."/>
            <person name="Verbarg S."/>
            <person name="Goker M."/>
            <person name="Bristow J."/>
            <person name="Eisen J.A."/>
            <person name="Markowitz V."/>
            <person name="Hugenholtz P."/>
            <person name="Kyrpides N.C."/>
            <person name="Klenk H.P."/>
            <person name="Woyke T."/>
        </authorList>
    </citation>
    <scope>NUCLEOTIDE SEQUENCE [LARGE SCALE GENOMIC DNA]</scope>
    <source>
        <strain evidence="3">ATCC 27775 / DSM 1100 / LMG 10767 / O</strain>
    </source>
</reference>
<evidence type="ECO:0000313" key="3">
    <source>
        <dbReference type="Proteomes" id="UP000008461"/>
    </source>
</evidence>
<accession>F4KWH2</accession>
<dbReference type="Proteomes" id="UP000008461">
    <property type="component" value="Chromosome"/>
</dbReference>
<keyword evidence="1" id="KW-0472">Membrane</keyword>
<evidence type="ECO:0000256" key="1">
    <source>
        <dbReference type="SAM" id="Phobius"/>
    </source>
</evidence>
<proteinExistence type="predicted"/>
<dbReference type="KEGG" id="hhy:Halhy_2448"/>
<dbReference type="eggNOG" id="COG3182">
    <property type="taxonomic scope" value="Bacteria"/>
</dbReference>
<evidence type="ECO:0008006" key="4">
    <source>
        <dbReference type="Google" id="ProtNLM"/>
    </source>
</evidence>
<dbReference type="STRING" id="760192.Halhy_2448"/>
<dbReference type="OrthoDB" id="9806195at2"/>
<dbReference type="Pfam" id="PF03929">
    <property type="entry name" value="PepSY_TM"/>
    <property type="match status" value="1"/>
</dbReference>
<evidence type="ECO:0000313" key="2">
    <source>
        <dbReference type="EMBL" id="AEE50322.1"/>
    </source>
</evidence>
<dbReference type="EMBL" id="CP002691">
    <property type="protein sequence ID" value="AEE50322.1"/>
    <property type="molecule type" value="Genomic_DNA"/>
</dbReference>
<organism evidence="2 3">
    <name type="scientific">Haliscomenobacter hydrossis (strain ATCC 27775 / DSM 1100 / LMG 10767 / O)</name>
    <dbReference type="NCBI Taxonomy" id="760192"/>
    <lineage>
        <taxon>Bacteria</taxon>
        <taxon>Pseudomonadati</taxon>
        <taxon>Bacteroidota</taxon>
        <taxon>Saprospiria</taxon>
        <taxon>Saprospirales</taxon>
        <taxon>Haliscomenobacteraceae</taxon>
        <taxon>Haliscomenobacter</taxon>
    </lineage>
</organism>
<feature type="transmembrane region" description="Helical" evidence="1">
    <location>
        <begin position="17"/>
        <end position="38"/>
    </location>
</feature>
<dbReference type="RefSeq" id="WP_013764871.1">
    <property type="nucleotide sequence ID" value="NC_015510.1"/>
</dbReference>